<dbReference type="CDD" id="cd03801">
    <property type="entry name" value="GT4_PimA-like"/>
    <property type="match status" value="1"/>
</dbReference>
<proteinExistence type="predicted"/>
<name>A0A1F5VU44_9BACT</name>
<dbReference type="SUPFAM" id="SSF53756">
    <property type="entry name" value="UDP-Glycosyltransferase/glycogen phosphorylase"/>
    <property type="match status" value="1"/>
</dbReference>
<dbReference type="Pfam" id="PF00534">
    <property type="entry name" value="Glycos_transf_1"/>
    <property type="match status" value="1"/>
</dbReference>
<dbReference type="EMBL" id="MFGW01000074">
    <property type="protein sequence ID" value="OGF67034.1"/>
    <property type="molecule type" value="Genomic_DNA"/>
</dbReference>
<dbReference type="PANTHER" id="PTHR12526">
    <property type="entry name" value="GLYCOSYLTRANSFERASE"/>
    <property type="match status" value="1"/>
</dbReference>
<comment type="caution">
    <text evidence="2">The sequence shown here is derived from an EMBL/GenBank/DDBJ whole genome shotgun (WGS) entry which is preliminary data.</text>
</comment>
<dbReference type="AlphaFoldDB" id="A0A1F5VU44"/>
<accession>A0A1F5VU44</accession>
<dbReference type="Gene3D" id="3.40.50.2000">
    <property type="entry name" value="Glycogen Phosphorylase B"/>
    <property type="match status" value="2"/>
</dbReference>
<reference evidence="2 3" key="1">
    <citation type="journal article" date="2016" name="Nat. Commun.">
        <title>Thousands of microbial genomes shed light on interconnected biogeochemical processes in an aquifer system.</title>
        <authorList>
            <person name="Anantharaman K."/>
            <person name="Brown C.T."/>
            <person name="Hug L.A."/>
            <person name="Sharon I."/>
            <person name="Castelle C.J."/>
            <person name="Probst A.J."/>
            <person name="Thomas B.C."/>
            <person name="Singh A."/>
            <person name="Wilkins M.J."/>
            <person name="Karaoz U."/>
            <person name="Brodie E.L."/>
            <person name="Williams K.H."/>
            <person name="Hubbard S.S."/>
            <person name="Banfield J.F."/>
        </authorList>
    </citation>
    <scope>NUCLEOTIDE SEQUENCE [LARGE SCALE GENOMIC DNA]</scope>
</reference>
<dbReference type="InterPro" id="IPR001296">
    <property type="entry name" value="Glyco_trans_1"/>
</dbReference>
<dbReference type="GO" id="GO:0016757">
    <property type="term" value="F:glycosyltransferase activity"/>
    <property type="evidence" value="ECO:0007669"/>
    <property type="project" value="InterPro"/>
</dbReference>
<evidence type="ECO:0000313" key="2">
    <source>
        <dbReference type="EMBL" id="OGF67034.1"/>
    </source>
</evidence>
<dbReference type="Proteomes" id="UP000178943">
    <property type="component" value="Unassembled WGS sequence"/>
</dbReference>
<protein>
    <recommendedName>
        <fullName evidence="1">Glycosyl transferase family 1 domain-containing protein</fullName>
    </recommendedName>
</protein>
<organism evidence="2 3">
    <name type="scientific">Candidatus Fischerbacteria bacterium RBG_13_37_8</name>
    <dbReference type="NCBI Taxonomy" id="1817863"/>
    <lineage>
        <taxon>Bacteria</taxon>
        <taxon>Candidatus Fischeribacteriota</taxon>
    </lineage>
</organism>
<sequence length="414" mass="48245">MSEKNSSKKRIAVVTHFLDKQHGTERCVSEQVERLSSFYEIHIYAQNVEDVVVQRAGKHQAQNITYPSTNQKPLIWHKIPTLHMPYFIEYLWWFIGNHLWRWWDRIFKGLHYDLIYSPGVNCLDADVIIVFHVFSEFYKCIRKELQFFKNPVRMWPVFLHRILCYRLFIFLEKIVYSNQHLFLGAISHKVAKLIKDYHGKTASVIFLSVNPKILNSNARLQYRNKVRTSLQIENDTFVLLLIGNDWKVKGLPYLLQAMAILKDIPLLLLIRGKDRVFLYENLIINLGLFNKVRFIEAQPDILHVLAPADAYVSPSLYDSYALPPAEAMACGLPVIVSSRAGVSELITDGVDGLILKNPTDINELTEKIRMLYENVDLQIRLGENAEKTMSQYTWDRNATELQELLIKCYTQKLN</sequence>
<gene>
    <name evidence="2" type="ORF">A2Y62_10795</name>
</gene>
<feature type="domain" description="Glycosyl transferase family 1" evidence="1">
    <location>
        <begin position="225"/>
        <end position="387"/>
    </location>
</feature>
<evidence type="ECO:0000313" key="3">
    <source>
        <dbReference type="Proteomes" id="UP000178943"/>
    </source>
</evidence>
<evidence type="ECO:0000259" key="1">
    <source>
        <dbReference type="Pfam" id="PF00534"/>
    </source>
</evidence>
<dbReference type="PANTHER" id="PTHR12526:SF623">
    <property type="entry name" value="WABG"/>
    <property type="match status" value="1"/>
</dbReference>
<dbReference type="STRING" id="1817863.A2Y62_10795"/>